<organism evidence="1 2">
    <name type="scientific">Araneus ventricosus</name>
    <name type="common">Orbweaver spider</name>
    <name type="synonym">Epeira ventricosa</name>
    <dbReference type="NCBI Taxonomy" id="182803"/>
    <lineage>
        <taxon>Eukaryota</taxon>
        <taxon>Metazoa</taxon>
        <taxon>Ecdysozoa</taxon>
        <taxon>Arthropoda</taxon>
        <taxon>Chelicerata</taxon>
        <taxon>Arachnida</taxon>
        <taxon>Araneae</taxon>
        <taxon>Araneomorphae</taxon>
        <taxon>Entelegynae</taxon>
        <taxon>Araneoidea</taxon>
        <taxon>Araneidae</taxon>
        <taxon>Araneus</taxon>
    </lineage>
</organism>
<name>A0A4Y2G1K4_ARAVE</name>
<dbReference type="AlphaFoldDB" id="A0A4Y2G1K4"/>
<dbReference type="OrthoDB" id="8191755at2759"/>
<proteinExistence type="predicted"/>
<evidence type="ECO:0008006" key="3">
    <source>
        <dbReference type="Google" id="ProtNLM"/>
    </source>
</evidence>
<protein>
    <recommendedName>
        <fullName evidence="3">HTH CENPB-type domain-containing protein</fullName>
    </recommendedName>
</protein>
<comment type="caution">
    <text evidence="1">The sequence shown here is derived from an EMBL/GenBank/DDBJ whole genome shotgun (WGS) entry which is preliminary data.</text>
</comment>
<evidence type="ECO:0000313" key="2">
    <source>
        <dbReference type="Proteomes" id="UP000499080"/>
    </source>
</evidence>
<sequence>MAPYKRKSDRMTFTSQMMEEAKRRLEAGESKRKVANDLGIKECTSRKRLKTGSVPTSLGRFNRGLTNEMERELAQHCKDLDSMFYGLTRKHMIVAFEYADVNGVAGRYNNEGKSAGKDWLKSFCKRHNLSVRNPEQCSVARAMGFNEVQVTRFHNNLRSCCLEEKFHTHKKIQYG</sequence>
<accession>A0A4Y2G1K4</accession>
<evidence type="ECO:0000313" key="1">
    <source>
        <dbReference type="EMBL" id="GBM45754.1"/>
    </source>
</evidence>
<dbReference type="Proteomes" id="UP000499080">
    <property type="component" value="Unassembled WGS sequence"/>
</dbReference>
<dbReference type="EMBL" id="BGPR01175621">
    <property type="protein sequence ID" value="GBM45754.1"/>
    <property type="molecule type" value="Genomic_DNA"/>
</dbReference>
<reference evidence="1 2" key="1">
    <citation type="journal article" date="2019" name="Sci. Rep.">
        <title>Orb-weaving spider Araneus ventricosus genome elucidates the spidroin gene catalogue.</title>
        <authorList>
            <person name="Kono N."/>
            <person name="Nakamura H."/>
            <person name="Ohtoshi R."/>
            <person name="Moran D.A.P."/>
            <person name="Shinohara A."/>
            <person name="Yoshida Y."/>
            <person name="Fujiwara M."/>
            <person name="Mori M."/>
            <person name="Tomita M."/>
            <person name="Arakawa K."/>
        </authorList>
    </citation>
    <scope>NUCLEOTIDE SEQUENCE [LARGE SCALE GENOMIC DNA]</scope>
</reference>
<keyword evidence="2" id="KW-1185">Reference proteome</keyword>
<gene>
    <name evidence="1" type="ORF">AVEN_23197_1</name>
</gene>